<proteinExistence type="predicted"/>
<evidence type="ECO:0000256" key="1">
    <source>
        <dbReference type="SAM" id="MobiDB-lite"/>
    </source>
</evidence>
<protein>
    <submittedName>
        <fullName evidence="3">Uncharacterized protein</fullName>
    </submittedName>
</protein>
<comment type="caution">
    <text evidence="3">The sequence shown here is derived from an EMBL/GenBank/DDBJ whole genome shotgun (WGS) entry which is preliminary data.</text>
</comment>
<evidence type="ECO:0000256" key="2">
    <source>
        <dbReference type="SAM" id="SignalP"/>
    </source>
</evidence>
<feature type="chain" id="PRO_5013287841" evidence="2">
    <location>
        <begin position="17"/>
        <end position="580"/>
    </location>
</feature>
<accession>A0A2C5Y966</accession>
<keyword evidence="2" id="KW-0732">Signal</keyword>
<dbReference type="OrthoDB" id="4925734at2759"/>
<sequence length="580" mass="65366">MKIHIALAALVGLAASNSLSSRGRYQEQPPLPQIGQAVKDGLGNLQGNIPYKPGTHAKAPSKNQIGGMPYLNRPRPRPKNEGRPGTPGNPLGPRKKPGRIYTRCEVNAISCVERNTRRLSKLADGIAQAEFKRLTNIYGLPISDKPNKSGKGGLKLSLSELRARFVGFRSSKSQISGKKWVTKLAAGAFTVATELPGYIISLVDAIKSDATDLEKAAVATSIIPFVGCTTRNLANLERQAPKTISTALCYTGDIALFTPLWFLKPVLDALAIVFDFDENMDVDWVMQQRHDAWVNRYEQLINYLNSEDYRNRVMERYSLEISTHLFALSEQSATLYIGELVADEQSDSVKDAKNAAQEVEDAWMESQQDICARLLDTERRFDEEIPLETANWMQKEYFSFMSRHRISYFKNRMEAWSKRENFLLSQPVFRVPSSATMKKIEDNFYKQVYTIDAALQDYKPGNFHKKDVEAIAREVNKMIPRDHGVCNGPPLKMGAAPPGNTKELGYEKIIEKVMAEEVPRVKIFTDAYFRGIPKEYSAPLGKCIDTIGIFNDRVSSFRIDRPWDNILCIFYRQAPTYTLP</sequence>
<gene>
    <name evidence="3" type="ORF">CDD81_4870</name>
</gene>
<feature type="signal peptide" evidence="2">
    <location>
        <begin position="1"/>
        <end position="16"/>
    </location>
</feature>
<dbReference type="EMBL" id="NJET01000034">
    <property type="protein sequence ID" value="PHH64256.1"/>
    <property type="molecule type" value="Genomic_DNA"/>
</dbReference>
<organism evidence="3 4">
    <name type="scientific">Ophiocordyceps australis</name>
    <dbReference type="NCBI Taxonomy" id="1399860"/>
    <lineage>
        <taxon>Eukaryota</taxon>
        <taxon>Fungi</taxon>
        <taxon>Dikarya</taxon>
        <taxon>Ascomycota</taxon>
        <taxon>Pezizomycotina</taxon>
        <taxon>Sordariomycetes</taxon>
        <taxon>Hypocreomycetidae</taxon>
        <taxon>Hypocreales</taxon>
        <taxon>Ophiocordycipitaceae</taxon>
        <taxon>Ophiocordyceps</taxon>
    </lineage>
</organism>
<dbReference type="Proteomes" id="UP000226192">
    <property type="component" value="Unassembled WGS sequence"/>
</dbReference>
<dbReference type="AlphaFoldDB" id="A0A2C5Y966"/>
<keyword evidence="4" id="KW-1185">Reference proteome</keyword>
<feature type="region of interest" description="Disordered" evidence="1">
    <location>
        <begin position="49"/>
        <end position="99"/>
    </location>
</feature>
<evidence type="ECO:0000313" key="4">
    <source>
        <dbReference type="Proteomes" id="UP000226192"/>
    </source>
</evidence>
<reference evidence="3 4" key="1">
    <citation type="submission" date="2017-06" db="EMBL/GenBank/DDBJ databases">
        <title>Ant-infecting Ophiocordyceps genomes reveal a high diversity of potential behavioral manipulation genes and a possible major role for enterotoxins.</title>
        <authorList>
            <person name="De Bekker C."/>
            <person name="Evans H.C."/>
            <person name="Brachmann A."/>
            <person name="Hughes D.P."/>
        </authorList>
    </citation>
    <scope>NUCLEOTIDE SEQUENCE [LARGE SCALE GENOMIC DNA]</scope>
    <source>
        <strain evidence="3 4">Map64</strain>
    </source>
</reference>
<name>A0A2C5Y966_9HYPO</name>
<evidence type="ECO:0000313" key="3">
    <source>
        <dbReference type="EMBL" id="PHH64256.1"/>
    </source>
</evidence>